<evidence type="ECO:0000256" key="7">
    <source>
        <dbReference type="PIRSR" id="PIRSR628472-2"/>
    </source>
</evidence>
<keyword evidence="8" id="KW-0805">Transcription regulation</keyword>
<dbReference type="Gene3D" id="3.40.50.12350">
    <property type="match status" value="2"/>
</dbReference>
<comment type="similarity">
    <text evidence="1 8">Belongs to the HAD-like hydrolase superfamily. EYA family.</text>
</comment>
<feature type="active site" description="Nucleophile" evidence="6">
    <location>
        <position position="231"/>
    </location>
</feature>
<organism evidence="10 11">
    <name type="scientific">Anas platyrhynchos</name>
    <name type="common">Mallard</name>
    <name type="synonym">Anas boschas</name>
    <dbReference type="NCBI Taxonomy" id="8839"/>
    <lineage>
        <taxon>Eukaryota</taxon>
        <taxon>Metazoa</taxon>
        <taxon>Chordata</taxon>
        <taxon>Craniata</taxon>
        <taxon>Vertebrata</taxon>
        <taxon>Euteleostomi</taxon>
        <taxon>Archelosauria</taxon>
        <taxon>Archosauria</taxon>
        <taxon>Dinosauria</taxon>
        <taxon>Saurischia</taxon>
        <taxon>Theropoda</taxon>
        <taxon>Coelurosauria</taxon>
        <taxon>Aves</taxon>
        <taxon>Neognathae</taxon>
        <taxon>Galloanserae</taxon>
        <taxon>Anseriformes</taxon>
        <taxon>Anatidae</taxon>
        <taxon>Anatinae</taxon>
        <taxon>Anas</taxon>
    </lineage>
</organism>
<evidence type="ECO:0000256" key="5">
    <source>
        <dbReference type="ARBA" id="ARBA00051722"/>
    </source>
</evidence>
<evidence type="ECO:0000256" key="4">
    <source>
        <dbReference type="ARBA" id="ARBA00022912"/>
    </source>
</evidence>
<dbReference type="GO" id="GO:0005634">
    <property type="term" value="C:nucleus"/>
    <property type="evidence" value="ECO:0007669"/>
    <property type="project" value="TreeGrafter"/>
</dbReference>
<dbReference type="PANTHER" id="PTHR10190">
    <property type="entry name" value="EYES ABSENT"/>
    <property type="match status" value="1"/>
</dbReference>
<comment type="catalytic activity">
    <reaction evidence="5 8">
        <text>O-phospho-L-tyrosyl-[protein] + H2O = L-tyrosyl-[protein] + phosphate</text>
        <dbReference type="Rhea" id="RHEA:10684"/>
        <dbReference type="Rhea" id="RHEA-COMP:10136"/>
        <dbReference type="Rhea" id="RHEA-COMP:20101"/>
        <dbReference type="ChEBI" id="CHEBI:15377"/>
        <dbReference type="ChEBI" id="CHEBI:43474"/>
        <dbReference type="ChEBI" id="CHEBI:46858"/>
        <dbReference type="ChEBI" id="CHEBI:61978"/>
        <dbReference type="EC" id="3.1.3.48"/>
    </reaction>
</comment>
<dbReference type="Ensembl" id="ENSAPLT00020023499.1">
    <property type="protein sequence ID" value="ENSAPLP00020021783.1"/>
    <property type="gene ID" value="ENSAPLG00020015197.1"/>
</dbReference>
<reference evidence="10" key="1">
    <citation type="submission" date="2025-08" db="UniProtKB">
        <authorList>
            <consortium name="Ensembl"/>
        </authorList>
    </citation>
    <scope>IDENTIFICATION</scope>
</reference>
<keyword evidence="4 8" id="KW-0904">Protein phosphatase</keyword>
<name>A0A8B9ZIV5_ANAPL</name>
<dbReference type="GO" id="GO:2001240">
    <property type="term" value="P:negative regulation of extrinsic apoptotic signaling pathway in absence of ligand"/>
    <property type="evidence" value="ECO:0007669"/>
    <property type="project" value="TreeGrafter"/>
</dbReference>
<dbReference type="GO" id="GO:0046872">
    <property type="term" value="F:metal ion binding"/>
    <property type="evidence" value="ECO:0007669"/>
    <property type="project" value="UniProtKB-KW"/>
</dbReference>
<dbReference type="GO" id="GO:0045739">
    <property type="term" value="P:positive regulation of DNA repair"/>
    <property type="evidence" value="ECO:0007669"/>
    <property type="project" value="TreeGrafter"/>
</dbReference>
<evidence type="ECO:0000256" key="6">
    <source>
        <dbReference type="PIRSR" id="PIRSR628472-1"/>
    </source>
</evidence>
<keyword evidence="3 7" id="KW-0460">Magnesium</keyword>
<accession>A0A8B9ZIV5</accession>
<feature type="binding site" evidence="7">
    <location>
        <position position="231"/>
    </location>
    <ligand>
        <name>Mg(2+)</name>
        <dbReference type="ChEBI" id="CHEBI:18420"/>
    </ligand>
</feature>
<dbReference type="Proteomes" id="UP000694400">
    <property type="component" value="Unassembled WGS sequence"/>
</dbReference>
<evidence type="ECO:0000256" key="1">
    <source>
        <dbReference type="ARBA" id="ARBA00010501"/>
    </source>
</evidence>
<dbReference type="AlphaFoldDB" id="A0A8B9ZIV5"/>
<dbReference type="GO" id="GO:0004725">
    <property type="term" value="F:protein tyrosine phosphatase activity"/>
    <property type="evidence" value="ECO:0007669"/>
    <property type="project" value="UniProtKB-EC"/>
</dbReference>
<dbReference type="InterPro" id="IPR028472">
    <property type="entry name" value="EYA"/>
</dbReference>
<dbReference type="PANTHER" id="PTHR10190:SF17">
    <property type="entry name" value="EYES ABSENT HOMOLOG 4"/>
    <property type="match status" value="1"/>
</dbReference>
<evidence type="ECO:0000313" key="10">
    <source>
        <dbReference type="Ensembl" id="ENSAPLP00020021783.1"/>
    </source>
</evidence>
<feature type="active site" description="Proton donor" evidence="6">
    <location>
        <position position="233"/>
    </location>
</feature>
<protein>
    <recommendedName>
        <fullName evidence="8">Eyes absent homolog</fullName>
        <ecNumber evidence="8">3.1.3.48</ecNumber>
    </recommendedName>
</protein>
<dbReference type="EC" id="3.1.3.48" evidence="8"/>
<feature type="compositionally biased region" description="Low complexity" evidence="9">
    <location>
        <begin position="150"/>
        <end position="159"/>
    </location>
</feature>
<keyword evidence="2 8" id="KW-0378">Hydrolase</keyword>
<dbReference type="GO" id="GO:0030154">
    <property type="term" value="P:cell differentiation"/>
    <property type="evidence" value="ECO:0007669"/>
    <property type="project" value="TreeGrafter"/>
</dbReference>
<evidence type="ECO:0000256" key="8">
    <source>
        <dbReference type="RuleBase" id="RU362036"/>
    </source>
</evidence>
<keyword evidence="7 8" id="KW-0479">Metal-binding</keyword>
<feature type="binding site" evidence="7">
    <location>
        <position position="233"/>
    </location>
    <ligand>
        <name>Mg(2+)</name>
        <dbReference type="ChEBI" id="CHEBI:18420"/>
    </ligand>
</feature>
<proteinExistence type="inferred from homology"/>
<keyword evidence="8" id="KW-0804">Transcription</keyword>
<dbReference type="InterPro" id="IPR038102">
    <property type="entry name" value="EYA_dom_sf"/>
</dbReference>
<feature type="region of interest" description="Disordered" evidence="9">
    <location>
        <begin position="54"/>
        <end position="74"/>
    </location>
</feature>
<evidence type="ECO:0000256" key="9">
    <source>
        <dbReference type="SAM" id="MobiDB-lite"/>
    </source>
</evidence>
<evidence type="ECO:0000256" key="3">
    <source>
        <dbReference type="ARBA" id="ARBA00022842"/>
    </source>
</evidence>
<feature type="compositionally biased region" description="Polar residues" evidence="9">
    <location>
        <begin position="160"/>
        <end position="174"/>
    </location>
</feature>
<evidence type="ECO:0000313" key="11">
    <source>
        <dbReference type="Proteomes" id="UP000694400"/>
    </source>
</evidence>
<evidence type="ECO:0000256" key="2">
    <source>
        <dbReference type="ARBA" id="ARBA00022801"/>
    </source>
</evidence>
<reference evidence="10" key="2">
    <citation type="submission" date="2025-09" db="UniProtKB">
        <authorList>
            <consortium name="Ensembl"/>
        </authorList>
    </citation>
    <scope>IDENTIFICATION</scope>
</reference>
<sequence length="355" mass="39303">MLFFLIFRPYPHILSTPAAQTMSAYAGQTQYSGMQQPAVYTAYSQTGQPYSIKTESGLSQTQSPLQSGCLSYSPGFSTPQPGQTPYSYQMPGSSFTPSSTIYANNSVSNSTNFSSSQQDYPSYTAFGQNQYAQYYSASTYGAYMTSNNTADVTSSSSSTYQLQESLPGLTSQPGTDLHSGEFDTVQSPSTPIKDLDERTCRSSGSKSRGRGRKNNPSPPPDSDLERVFVWDLDETIIVFHSLLTGSYAQKYGKECDQVPIDDYIVLFLLYFGCLHTYSFATDGFHAAASSANLCLPTGVRGGVDWMRKLAFRYRRVKELYNTYKNNIGGESLFSFRSRLTLILHQTSCYSRKEVV</sequence>
<comment type="cofactor">
    <cofactor evidence="7 8">
        <name>Mg(2+)</name>
        <dbReference type="ChEBI" id="CHEBI:18420"/>
    </cofactor>
    <text evidence="7 8">Binds 1 Mg(2+) ion per subunit.</text>
</comment>
<feature type="region of interest" description="Disordered" evidence="9">
    <location>
        <begin position="150"/>
        <end position="224"/>
    </location>
</feature>